<dbReference type="SUPFAM" id="SSF55811">
    <property type="entry name" value="Nudix"/>
    <property type="match status" value="1"/>
</dbReference>
<gene>
    <name evidence="3" type="ORF">ACFSVM_03745</name>
</gene>
<keyword evidence="1" id="KW-0378">Hydrolase</keyword>
<dbReference type="InterPro" id="IPR015797">
    <property type="entry name" value="NUDIX_hydrolase-like_dom_sf"/>
</dbReference>
<evidence type="ECO:0000256" key="1">
    <source>
        <dbReference type="ARBA" id="ARBA00022801"/>
    </source>
</evidence>
<dbReference type="Gene3D" id="3.90.79.10">
    <property type="entry name" value="Nucleoside Triphosphate Pyrophosphohydrolase"/>
    <property type="match status" value="1"/>
</dbReference>
<dbReference type="Proteomes" id="UP001597540">
    <property type="component" value="Unassembled WGS sequence"/>
</dbReference>
<proteinExistence type="predicted"/>
<dbReference type="EMBL" id="JBHUMJ010000002">
    <property type="protein sequence ID" value="MFD2699568.1"/>
    <property type="molecule type" value="Genomic_DNA"/>
</dbReference>
<dbReference type="PROSITE" id="PS00893">
    <property type="entry name" value="NUDIX_BOX"/>
    <property type="match status" value="1"/>
</dbReference>
<dbReference type="Pfam" id="PF00293">
    <property type="entry name" value="NUDIX"/>
    <property type="match status" value="1"/>
</dbReference>
<protein>
    <submittedName>
        <fullName evidence="3">NUDIX domain-containing protein</fullName>
    </submittedName>
</protein>
<reference evidence="4" key="1">
    <citation type="journal article" date="2019" name="Int. J. Syst. Evol. Microbiol.">
        <title>The Global Catalogue of Microorganisms (GCM) 10K type strain sequencing project: providing services to taxonomists for standard genome sequencing and annotation.</title>
        <authorList>
            <consortium name="The Broad Institute Genomics Platform"/>
            <consortium name="The Broad Institute Genome Sequencing Center for Infectious Disease"/>
            <person name="Wu L."/>
            <person name="Ma J."/>
        </authorList>
    </citation>
    <scope>NUCLEOTIDE SEQUENCE [LARGE SCALE GENOMIC DNA]</scope>
    <source>
        <strain evidence="4">KCTC 33849</strain>
    </source>
</reference>
<evidence type="ECO:0000259" key="2">
    <source>
        <dbReference type="PROSITE" id="PS51462"/>
    </source>
</evidence>
<accession>A0ABW5SK37</accession>
<evidence type="ECO:0000313" key="4">
    <source>
        <dbReference type="Proteomes" id="UP001597540"/>
    </source>
</evidence>
<organism evidence="3 4">
    <name type="scientific">Paenibacillus shunpengii</name>
    <dbReference type="NCBI Taxonomy" id="2054424"/>
    <lineage>
        <taxon>Bacteria</taxon>
        <taxon>Bacillati</taxon>
        <taxon>Bacillota</taxon>
        <taxon>Bacilli</taxon>
        <taxon>Bacillales</taxon>
        <taxon>Paenibacillaceae</taxon>
        <taxon>Paenibacillus</taxon>
    </lineage>
</organism>
<dbReference type="RefSeq" id="WP_379260498.1">
    <property type="nucleotide sequence ID" value="NZ_JBHUMJ010000002.1"/>
</dbReference>
<feature type="domain" description="Nudix hydrolase" evidence="2">
    <location>
        <begin position="28"/>
        <end position="152"/>
    </location>
</feature>
<keyword evidence="4" id="KW-1185">Reference proteome</keyword>
<dbReference type="InterPro" id="IPR020084">
    <property type="entry name" value="NUDIX_hydrolase_CS"/>
</dbReference>
<dbReference type="InterPro" id="IPR000086">
    <property type="entry name" value="NUDIX_hydrolase_dom"/>
</dbReference>
<comment type="caution">
    <text evidence="3">The sequence shown here is derived from an EMBL/GenBank/DDBJ whole genome shotgun (WGS) entry which is preliminary data.</text>
</comment>
<dbReference type="PROSITE" id="PS51462">
    <property type="entry name" value="NUDIX"/>
    <property type="match status" value="1"/>
</dbReference>
<name>A0ABW5SK37_9BACL</name>
<sequence length="158" mass="18522">MPICVNKRGDVFEELMEVSEEEMSSMKFEYPITHALVVAKSAEGFLLMFNKWKKNWEVAGGLLEEGETLRECALRELMEETNQIPSRLFFLGLMRFSLHNGKKEYGGLFSAFITEPRPFEENEEAREIVFWDEESEIGYIDEIDHKLLSFYKDEIFLS</sequence>
<evidence type="ECO:0000313" key="3">
    <source>
        <dbReference type="EMBL" id="MFD2699568.1"/>
    </source>
</evidence>